<evidence type="ECO:0000256" key="8">
    <source>
        <dbReference type="ARBA" id="ARBA00022967"/>
    </source>
</evidence>
<evidence type="ECO:0000256" key="3">
    <source>
        <dbReference type="ARBA" id="ARBA00022448"/>
    </source>
</evidence>
<dbReference type="OrthoDB" id="9802264at2"/>
<keyword evidence="12" id="KW-1185">Reference proteome</keyword>
<dbReference type="SMART" id="SM00382">
    <property type="entry name" value="AAA"/>
    <property type="match status" value="1"/>
</dbReference>
<dbReference type="EMBL" id="CP021983">
    <property type="protein sequence ID" value="ASC69320.1"/>
    <property type="molecule type" value="Genomic_DNA"/>
</dbReference>
<evidence type="ECO:0000256" key="2">
    <source>
        <dbReference type="ARBA" id="ARBA00005417"/>
    </source>
</evidence>
<dbReference type="GO" id="GO:0015833">
    <property type="term" value="P:peptide transport"/>
    <property type="evidence" value="ECO:0007669"/>
    <property type="project" value="InterPro"/>
</dbReference>
<dbReference type="NCBIfam" id="TIGR01727">
    <property type="entry name" value="oligo_HPY"/>
    <property type="match status" value="1"/>
</dbReference>
<keyword evidence="9" id="KW-0472">Membrane</keyword>
<evidence type="ECO:0000259" key="10">
    <source>
        <dbReference type="PROSITE" id="PS50893"/>
    </source>
</evidence>
<dbReference type="PANTHER" id="PTHR43297:SF14">
    <property type="entry name" value="ATPASE AAA-TYPE CORE DOMAIN-CONTAINING PROTEIN"/>
    <property type="match status" value="1"/>
</dbReference>
<evidence type="ECO:0000256" key="6">
    <source>
        <dbReference type="ARBA" id="ARBA00022741"/>
    </source>
</evidence>
<dbReference type="GO" id="GO:0005524">
    <property type="term" value="F:ATP binding"/>
    <property type="evidence" value="ECO:0007669"/>
    <property type="project" value="UniProtKB-KW"/>
</dbReference>
<comment type="similarity">
    <text evidence="2">Belongs to the ABC transporter superfamily.</text>
</comment>
<dbReference type="InterPro" id="IPR013563">
    <property type="entry name" value="Oligopep_ABC_C"/>
</dbReference>
<proteinExistence type="inferred from homology"/>
<evidence type="ECO:0000256" key="1">
    <source>
        <dbReference type="ARBA" id="ARBA00004202"/>
    </source>
</evidence>
<keyword evidence="6" id="KW-0547">Nucleotide-binding</keyword>
<dbReference type="Gene3D" id="3.40.50.300">
    <property type="entry name" value="P-loop containing nucleotide triphosphate hydrolases"/>
    <property type="match status" value="1"/>
</dbReference>
<dbReference type="InterPro" id="IPR027417">
    <property type="entry name" value="P-loop_NTPase"/>
</dbReference>
<evidence type="ECO:0000313" key="12">
    <source>
        <dbReference type="Proteomes" id="UP000191901"/>
    </source>
</evidence>
<dbReference type="AlphaFoldDB" id="A0A1Z3HG92"/>
<keyword evidence="5" id="KW-0997">Cell inner membrane</keyword>
<keyword evidence="7" id="KW-0067">ATP-binding</keyword>
<keyword evidence="4" id="KW-1003">Cell membrane</keyword>
<protein>
    <submittedName>
        <fullName evidence="11">ABC transporter protein</fullName>
    </submittedName>
</protein>
<comment type="subcellular location">
    <subcellularLocation>
        <location evidence="1">Cell membrane</location>
        <topology evidence="1">Peripheral membrane protein</topology>
    </subcellularLocation>
</comment>
<dbReference type="KEGG" id="hhg:XM38_002470"/>
<evidence type="ECO:0000256" key="5">
    <source>
        <dbReference type="ARBA" id="ARBA00022519"/>
    </source>
</evidence>
<feature type="domain" description="ABC transporter" evidence="10">
    <location>
        <begin position="22"/>
        <end position="276"/>
    </location>
</feature>
<dbReference type="GO" id="GO:0016887">
    <property type="term" value="F:ATP hydrolysis activity"/>
    <property type="evidence" value="ECO:0007669"/>
    <property type="project" value="InterPro"/>
</dbReference>
<evidence type="ECO:0000256" key="4">
    <source>
        <dbReference type="ARBA" id="ARBA00022475"/>
    </source>
</evidence>
<dbReference type="RefSeq" id="WP_080810787.1">
    <property type="nucleotide sequence ID" value="NZ_CP021983.2"/>
</dbReference>
<keyword evidence="3" id="KW-0813">Transport</keyword>
<dbReference type="Pfam" id="PF00005">
    <property type="entry name" value="ABC_tran"/>
    <property type="match status" value="1"/>
</dbReference>
<dbReference type="CDD" id="cd03257">
    <property type="entry name" value="ABC_NikE_OppD_transporters"/>
    <property type="match status" value="1"/>
</dbReference>
<organism evidence="11 12">
    <name type="scientific">Halomicronema hongdechloris C2206</name>
    <dbReference type="NCBI Taxonomy" id="1641165"/>
    <lineage>
        <taxon>Bacteria</taxon>
        <taxon>Bacillati</taxon>
        <taxon>Cyanobacteriota</taxon>
        <taxon>Cyanophyceae</taxon>
        <taxon>Nodosilineales</taxon>
        <taxon>Nodosilineaceae</taxon>
        <taxon>Halomicronema</taxon>
    </lineage>
</organism>
<keyword evidence="8" id="KW-1278">Translocase</keyword>
<dbReference type="InterPro" id="IPR003439">
    <property type="entry name" value="ABC_transporter-like_ATP-bd"/>
</dbReference>
<dbReference type="InterPro" id="IPR003593">
    <property type="entry name" value="AAA+_ATPase"/>
</dbReference>
<evidence type="ECO:0000313" key="11">
    <source>
        <dbReference type="EMBL" id="ASC69320.1"/>
    </source>
</evidence>
<sequence>MTIQPLPNSPSPQLPISLCSLLSVENLTVEFRTRSGVVKALAAVDFTVQPGETVGIVGESGSGKSVTAFTLMGVLDRAGKVTAGRALLQTEAVAVDLLKESEASLRQIRGREISMIFQNPRTALNPIRKVGKQITDVLRCHTDLPPKELPGRALELLASVRIPDPPKRYDAYPYELSGGLCQRIMIALALACSPKLLIADEPTTGLDVTTQATVMTLIQDLAEQGQMATLLITHDLALASEYCDRIVVMHAGHVVESAPTHTLFSHPRHPYTAKLIAATPEPHKSFADLTPIPGSLPDLKATTLPPCRFSQRCDRFEAGICDQTPLVREFVNGDHHVACWKPL</sequence>
<dbReference type="SUPFAM" id="SSF52540">
    <property type="entry name" value="P-loop containing nucleoside triphosphate hydrolases"/>
    <property type="match status" value="1"/>
</dbReference>
<evidence type="ECO:0000256" key="7">
    <source>
        <dbReference type="ARBA" id="ARBA00022840"/>
    </source>
</evidence>
<reference evidence="11 12" key="1">
    <citation type="journal article" date="2016" name="Biochim. Biophys. Acta">
        <title>Characterization of red-shifted phycobilisomes isolated from the chlorophyll f-containing cyanobacterium Halomicronema hongdechloris.</title>
        <authorList>
            <person name="Li Y."/>
            <person name="Lin Y."/>
            <person name="Garvey C.J."/>
            <person name="Birch D."/>
            <person name="Corkery R.W."/>
            <person name="Loughlin P.C."/>
            <person name="Scheer H."/>
            <person name="Willows R.D."/>
            <person name="Chen M."/>
        </authorList>
    </citation>
    <scope>NUCLEOTIDE SEQUENCE [LARGE SCALE GENOMIC DNA]</scope>
    <source>
        <strain evidence="11 12">C2206</strain>
    </source>
</reference>
<dbReference type="PANTHER" id="PTHR43297">
    <property type="entry name" value="OLIGOPEPTIDE TRANSPORT ATP-BINDING PROTEIN APPD"/>
    <property type="match status" value="1"/>
</dbReference>
<accession>A0A1Z3HG92</accession>
<dbReference type="STRING" id="1641165.XM38_15725"/>
<name>A0A1Z3HG92_9CYAN</name>
<dbReference type="InterPro" id="IPR050388">
    <property type="entry name" value="ABC_Ni/Peptide_Import"/>
</dbReference>
<dbReference type="GO" id="GO:0005886">
    <property type="term" value="C:plasma membrane"/>
    <property type="evidence" value="ECO:0007669"/>
    <property type="project" value="UniProtKB-SubCell"/>
</dbReference>
<evidence type="ECO:0000256" key="9">
    <source>
        <dbReference type="ARBA" id="ARBA00023136"/>
    </source>
</evidence>
<dbReference type="FunFam" id="3.40.50.300:FF:000016">
    <property type="entry name" value="Oligopeptide ABC transporter ATP-binding component"/>
    <property type="match status" value="1"/>
</dbReference>
<dbReference type="Proteomes" id="UP000191901">
    <property type="component" value="Chromosome"/>
</dbReference>
<gene>
    <name evidence="11" type="ORF">XM38_002470</name>
</gene>
<dbReference type="Pfam" id="PF08352">
    <property type="entry name" value="oligo_HPY"/>
    <property type="match status" value="1"/>
</dbReference>
<dbReference type="PROSITE" id="PS50893">
    <property type="entry name" value="ABC_TRANSPORTER_2"/>
    <property type="match status" value="1"/>
</dbReference>